<keyword evidence="2" id="KW-0812">Transmembrane</keyword>
<dbReference type="AlphaFoldDB" id="A0A076JN42"/>
<proteinExistence type="predicted"/>
<accession>A0A076JN42</accession>
<dbReference type="Proteomes" id="UP000192714">
    <property type="component" value="Unassembled WGS sequence"/>
</dbReference>
<dbReference type="EMBL" id="LNKD01000002">
    <property type="protein sequence ID" value="OSG86136.1"/>
    <property type="molecule type" value="Genomic_DNA"/>
</dbReference>
<dbReference type="InterPro" id="IPR007445">
    <property type="entry name" value="PilO"/>
</dbReference>
<dbReference type="EMBL" id="JANFYM010000003">
    <property type="protein sequence ID" value="MCQ4792862.1"/>
    <property type="molecule type" value="Genomic_DNA"/>
</dbReference>
<reference evidence="11 20" key="4">
    <citation type="submission" date="2017-03" db="EMBL/GenBank/DDBJ databases">
        <title>Maternal inheritance of bifidobacteria.</title>
        <authorList>
            <person name="Lugli G.A."/>
            <person name="Duranti S."/>
            <person name="Milani C."/>
            <person name="Mancabelli L."/>
        </authorList>
    </citation>
    <scope>NUCLEOTIDE SEQUENCE [LARGE SCALE GENOMIC DNA]</scope>
    <source>
        <strain evidence="11 20">1892B</strain>
    </source>
</reference>
<evidence type="ECO:0000313" key="24">
    <source>
        <dbReference type="Proteomes" id="UP000284589"/>
    </source>
</evidence>
<dbReference type="EMBL" id="WDLT01000003">
    <property type="protein sequence ID" value="KAB5747153.1"/>
    <property type="molecule type" value="Genomic_DNA"/>
</dbReference>
<reference evidence="3 30" key="10">
    <citation type="submission" date="2023-06" db="EMBL/GenBank/DDBJ databases">
        <title>Complete Genome Sequences of Bifidobacterium faecale strain JCM19861T was isolated from human faeces by Jung-Hye Choi et al. (2014).</title>
        <authorList>
            <person name="Okuhama S."/>
            <person name="Takahashi H."/>
            <person name="Imaizumi K."/>
            <person name="Nakayama S."/>
            <person name="Ogata Y."/>
            <person name="Suda W."/>
        </authorList>
    </citation>
    <scope>NUCLEOTIDE SEQUENCE [LARGE SCALE GENOMIC DNA]</scope>
    <source>
        <strain evidence="3 30">JCM 19861</strain>
    </source>
</reference>
<reference evidence="26 28" key="6">
    <citation type="journal article" date="2019" name="Nat. Med.">
        <title>A library of human gut bacterial isolates paired with longitudinal multiomics data enables mechanistic microbiome research.</title>
        <authorList>
            <person name="Poyet M."/>
            <person name="Groussin M."/>
            <person name="Gibbons S.M."/>
            <person name="Avila-Pacheco J."/>
            <person name="Jiang X."/>
            <person name="Kearney S.M."/>
            <person name="Perrotta A.R."/>
            <person name="Berdy B."/>
            <person name="Zhao S."/>
            <person name="Lieberman T.D."/>
            <person name="Swanson P.K."/>
            <person name="Smith M."/>
            <person name="Roesemann S."/>
            <person name="Alexander J.E."/>
            <person name="Rich S.A."/>
            <person name="Livny J."/>
            <person name="Vlamakis H."/>
            <person name="Clish C."/>
            <person name="Bullock K."/>
            <person name="Deik A."/>
            <person name="Scott J."/>
            <person name="Pierce K.A."/>
            <person name="Xavier R.J."/>
            <person name="Alm E.J."/>
        </authorList>
    </citation>
    <scope>NUCLEOTIDE SEQUENCE [LARGE SCALE GENOMIC DNA]</scope>
    <source>
        <strain evidence="7 28">BIOML-A105</strain>
        <strain evidence="6 26">BIOML-A190</strain>
        <strain evidence="8 29">BIOML-A26</strain>
    </source>
</reference>
<dbReference type="Proteomes" id="UP001357973">
    <property type="component" value="Chromosome"/>
</dbReference>
<keyword evidence="30" id="KW-1185">Reference proteome</keyword>
<dbReference type="OrthoDB" id="3237162at2"/>
<protein>
    <submittedName>
        <fullName evidence="4">Pilus assembly protein, PilO</fullName>
    </submittedName>
    <submittedName>
        <fullName evidence="8">Type 4a pilus biogenesis protein PilO</fullName>
    </submittedName>
</protein>
<evidence type="ECO:0000313" key="27">
    <source>
        <dbReference type="Proteomes" id="UP000464884"/>
    </source>
</evidence>
<dbReference type="EMBL" id="WDIP01000003">
    <property type="protein sequence ID" value="KAB5885940.1"/>
    <property type="molecule type" value="Genomic_DNA"/>
</dbReference>
<evidence type="ECO:0000313" key="28">
    <source>
        <dbReference type="Proteomes" id="UP000470200"/>
    </source>
</evidence>
<reference evidence="10 19" key="3">
    <citation type="submission" date="2016-07" db="EMBL/GenBank/DDBJ databases">
        <title>Draft Genome Sequence of Bifidobacterium adolescentis strain Km 4.</title>
        <authorList>
            <person name="Danilenko V.N."/>
        </authorList>
    </citation>
    <scope>NUCLEOTIDE SEQUENCE [LARGE SCALE GENOMIC DNA]</scope>
    <source>
        <strain evidence="10 19">Km 4</strain>
    </source>
</reference>
<evidence type="ECO:0000313" key="20">
    <source>
        <dbReference type="Proteomes" id="UP000192714"/>
    </source>
</evidence>
<evidence type="ECO:0000313" key="14">
    <source>
        <dbReference type="EMBL" id="OSG96806.1"/>
    </source>
</evidence>
<evidence type="ECO:0000313" key="30">
    <source>
        <dbReference type="Proteomes" id="UP001357973"/>
    </source>
</evidence>
<dbReference type="Proteomes" id="UP000193664">
    <property type="component" value="Unassembled WGS sequence"/>
</dbReference>
<dbReference type="Proteomes" id="UP001206013">
    <property type="component" value="Unassembled WGS sequence"/>
</dbReference>
<evidence type="ECO:0000313" key="18">
    <source>
        <dbReference type="Proteomes" id="UP000095647"/>
    </source>
</evidence>
<reference evidence="15 27" key="7">
    <citation type="submission" date="2019-12" db="EMBL/GenBank/DDBJ databases">
        <title>Draft Genome Sequence of Bifidobacterium adolescentis ZJ2.</title>
        <authorList>
            <person name="Jin Z."/>
        </authorList>
    </citation>
    <scope>NUCLEOTIDE SEQUENCE [LARGE SCALE GENOMIC DNA]</scope>
    <source>
        <strain evidence="15 27">ZJ2</strain>
    </source>
</reference>
<dbReference type="Proteomes" id="UP000284589">
    <property type="component" value="Unassembled WGS sequence"/>
</dbReference>
<dbReference type="KEGG" id="badl:BADO_1197"/>
<name>A0A076JN42_BIFAD</name>
<dbReference type="Proteomes" id="UP000193905">
    <property type="component" value="Unassembled WGS sequence"/>
</dbReference>
<evidence type="ECO:0000313" key="29">
    <source>
        <dbReference type="Proteomes" id="UP000470926"/>
    </source>
</evidence>
<evidence type="ECO:0000313" key="5">
    <source>
        <dbReference type="EMBL" id="GJD13589.1"/>
    </source>
</evidence>
<dbReference type="KEGG" id="bado:BBMN23_1293"/>
<evidence type="ECO:0000313" key="13">
    <source>
        <dbReference type="EMBL" id="OSG94047.1"/>
    </source>
</evidence>
<dbReference type="Proteomes" id="UP000175684">
    <property type="component" value="Unassembled WGS sequence"/>
</dbReference>
<dbReference type="PATRIC" id="fig|1680.5.peg.1296"/>
<dbReference type="EMBL" id="LNKH01000007">
    <property type="protein sequence ID" value="OSG96806.1"/>
    <property type="molecule type" value="Genomic_DNA"/>
</dbReference>
<keyword evidence="2" id="KW-0472">Membrane</keyword>
<dbReference type="Proteomes" id="UP000886943">
    <property type="component" value="Unassembled WGS sequence"/>
</dbReference>
<evidence type="ECO:0000313" key="8">
    <source>
        <dbReference type="EMBL" id="KAB6030421.1"/>
    </source>
</evidence>
<dbReference type="GO" id="GO:0043683">
    <property type="term" value="P:type IV pilus assembly"/>
    <property type="evidence" value="ECO:0007669"/>
    <property type="project" value="InterPro"/>
</dbReference>
<dbReference type="eggNOG" id="ENOG503482I">
    <property type="taxonomic scope" value="Bacteria"/>
</dbReference>
<dbReference type="EMBL" id="QRVT01000002">
    <property type="protein sequence ID" value="RGS65117.1"/>
    <property type="molecule type" value="Genomic_DNA"/>
</dbReference>
<reference evidence="5" key="8">
    <citation type="submission" date="2021-08" db="EMBL/GenBank/DDBJ databases">
        <title>Draft genome sequence of the GABA producer Bifidobacterium adolescentis 4-2, isolated from healthy human feces.</title>
        <authorList>
            <person name="Altaib H."/>
            <person name="Niwa R."/>
            <person name="Abe M."/>
            <person name="Suzuki T."/>
        </authorList>
    </citation>
    <scope>NUCLEOTIDE SEQUENCE</scope>
    <source>
        <strain evidence="5">4-2</strain>
    </source>
</reference>
<dbReference type="EMBL" id="QRLP01000003">
    <property type="protein sequence ID" value="RHJ18131.1"/>
    <property type="molecule type" value="Genomic_DNA"/>
</dbReference>
<evidence type="ECO:0000313" key="17">
    <source>
        <dbReference type="EMBL" id="RHJ18131.1"/>
    </source>
</evidence>
<dbReference type="GO" id="GO:0043107">
    <property type="term" value="P:type IV pilus-dependent motility"/>
    <property type="evidence" value="ECO:0007669"/>
    <property type="project" value="InterPro"/>
</dbReference>
<reference evidence="21 22" key="2">
    <citation type="journal article" date="2016" name="Sci. Rep.">
        <title>Evaluation of genetic diversity among strains of the human gut commensal Bifidobacterium adolescentis.</title>
        <authorList>
            <person name="Duranti S."/>
            <person name="Milani C."/>
            <person name="Lugli G.A."/>
            <person name="Mancabelli L."/>
            <person name="Turroni F."/>
            <person name="Ferrario C."/>
            <person name="Mangifesta M."/>
            <person name="Viappiani A."/>
            <person name="Sanchez B."/>
            <person name="Margolles A."/>
            <person name="van Sinderen D."/>
            <person name="Ventura M."/>
        </authorList>
    </citation>
    <scope>NUCLEOTIDE SEQUENCE [LARGE SCALE GENOMIC DNA]</scope>
    <source>
        <strain evidence="12 21">487B</strain>
        <strain evidence="13 22">AD2-8</strain>
        <strain evidence="14 23">AL46-2</strain>
    </source>
</reference>
<feature type="transmembrane region" description="Helical" evidence="2">
    <location>
        <begin position="6"/>
        <end position="25"/>
    </location>
</feature>
<evidence type="ECO:0000313" key="16">
    <source>
        <dbReference type="EMBL" id="RGS65117.1"/>
    </source>
</evidence>
<evidence type="ECO:0000313" key="19">
    <source>
        <dbReference type="Proteomes" id="UP000175684"/>
    </source>
</evidence>
<evidence type="ECO:0000313" key="11">
    <source>
        <dbReference type="EMBL" id="OQM58111.1"/>
    </source>
</evidence>
<dbReference type="EMBL" id="LNKF01000004">
    <property type="protein sequence ID" value="OSG94047.1"/>
    <property type="molecule type" value="Genomic_DNA"/>
</dbReference>
<gene>
    <name evidence="8" type="primary">pilO</name>
    <name evidence="13" type="ORF">AD0028_1414</name>
    <name evidence="14" type="ORF">AL0462_1300</name>
    <name evidence="12" type="ORF">B0487_1645</name>
    <name evidence="3" type="ORF">B19861_14310</name>
    <name evidence="11" type="ORF">B5789_0188</name>
    <name evidence="10" type="ORF">BBK15_04985</name>
    <name evidence="5" type="ORF">BIFAD42_05730</name>
    <name evidence="17" type="ORF">DW139_05655</name>
    <name evidence="16" type="ORF">DWX79_05845</name>
    <name evidence="4" type="ORF">ERS852382_00123</name>
    <name evidence="15" type="ORF">F3K97_08030</name>
    <name evidence="8" type="ORF">GA542_06195</name>
    <name evidence="7" type="ORF">GA629_04515</name>
    <name evidence="6" type="ORF">GA752_03885</name>
    <name evidence="9" type="ORF">NE692_05215</name>
</gene>
<evidence type="ECO:0000313" key="3">
    <source>
        <dbReference type="EMBL" id="BEK83489.1"/>
    </source>
</evidence>
<evidence type="ECO:0000313" key="7">
    <source>
        <dbReference type="EMBL" id="KAB5885940.1"/>
    </source>
</evidence>
<evidence type="ECO:0000313" key="21">
    <source>
        <dbReference type="Proteomes" id="UP000193377"/>
    </source>
</evidence>
<dbReference type="Proteomes" id="UP000470926">
    <property type="component" value="Unassembled WGS sequence"/>
</dbReference>
<reference evidence="9" key="9">
    <citation type="submission" date="2022-06" db="EMBL/GenBank/DDBJ databases">
        <title>Isolation of gut microbiota from human fecal samples.</title>
        <authorList>
            <person name="Pamer E.G."/>
            <person name="Barat B."/>
            <person name="Waligurski E."/>
            <person name="Medina S."/>
            <person name="Paddock L."/>
            <person name="Mostad J."/>
        </authorList>
    </citation>
    <scope>NUCLEOTIDE SEQUENCE</scope>
    <source>
        <strain evidence="9">SL.1.01</strain>
    </source>
</reference>
<evidence type="ECO:0000313" key="23">
    <source>
        <dbReference type="Proteomes" id="UP000193905"/>
    </source>
</evidence>
<dbReference type="Proteomes" id="UP000464884">
    <property type="component" value="Chromosome"/>
</dbReference>
<evidence type="ECO:0000313" key="22">
    <source>
        <dbReference type="Proteomes" id="UP000193664"/>
    </source>
</evidence>
<organism evidence="8 29">
    <name type="scientific">Bifidobacterium adolescentis</name>
    <dbReference type="NCBI Taxonomy" id="1680"/>
    <lineage>
        <taxon>Bacteria</taxon>
        <taxon>Bacillati</taxon>
        <taxon>Actinomycetota</taxon>
        <taxon>Actinomycetes</taxon>
        <taxon>Bifidobacteriales</taxon>
        <taxon>Bifidobacteriaceae</taxon>
        <taxon>Bifidobacterium</taxon>
    </lineage>
</organism>
<reference evidence="4 18" key="1">
    <citation type="submission" date="2015-09" db="EMBL/GenBank/DDBJ databases">
        <authorList>
            <consortium name="Pathogen Informatics"/>
        </authorList>
    </citation>
    <scope>NUCLEOTIDE SEQUENCE [LARGE SCALE GENOMIC DNA]</scope>
    <source>
        <strain evidence="4 18">2789STDY5608824</strain>
    </source>
</reference>
<evidence type="ECO:0000313" key="4">
    <source>
        <dbReference type="EMBL" id="CUN35809.1"/>
    </source>
</evidence>
<dbReference type="Pfam" id="PF04350">
    <property type="entry name" value="PilO"/>
    <property type="match status" value="1"/>
</dbReference>
<dbReference type="EMBL" id="CYYI01000001">
    <property type="protein sequence ID" value="CUN35809.1"/>
    <property type="molecule type" value="Genomic_DNA"/>
</dbReference>
<evidence type="ECO:0000313" key="25">
    <source>
        <dbReference type="Proteomes" id="UP000285462"/>
    </source>
</evidence>
<evidence type="ECO:0000313" key="6">
    <source>
        <dbReference type="EMBL" id="KAB5747153.1"/>
    </source>
</evidence>
<reference evidence="24 25" key="5">
    <citation type="submission" date="2018-08" db="EMBL/GenBank/DDBJ databases">
        <title>A genome reference for cultivated species of the human gut microbiota.</title>
        <authorList>
            <person name="Zou Y."/>
            <person name="Xue W."/>
            <person name="Luo G."/>
        </authorList>
    </citation>
    <scope>NUCLEOTIDE SEQUENCE [LARGE SCALE GENOMIC DNA]</scope>
    <source>
        <strain evidence="16 25">AF21-27</strain>
        <strain evidence="17 24">AM12-20</strain>
    </source>
</reference>
<dbReference type="EMBL" id="CP047129">
    <property type="protein sequence ID" value="QHB63192.1"/>
    <property type="molecule type" value="Genomic_DNA"/>
</dbReference>
<keyword evidence="2" id="KW-1133">Transmembrane helix</keyword>
<evidence type="ECO:0000313" key="12">
    <source>
        <dbReference type="EMBL" id="OSG86136.1"/>
    </source>
</evidence>
<dbReference type="Gene3D" id="3.30.70.60">
    <property type="match status" value="1"/>
</dbReference>
<evidence type="ECO:0000313" key="26">
    <source>
        <dbReference type="Proteomes" id="UP000437631"/>
    </source>
</evidence>
<evidence type="ECO:0000313" key="10">
    <source>
        <dbReference type="EMBL" id="OFA35411.1"/>
    </source>
</evidence>
<dbReference type="EMBL" id="BPPZ01000002">
    <property type="protein sequence ID" value="GJD13589.1"/>
    <property type="molecule type" value="Genomic_DNA"/>
</dbReference>
<evidence type="ECO:0000313" key="15">
    <source>
        <dbReference type="EMBL" id="QHB63192.1"/>
    </source>
</evidence>
<sequence length="203" mass="22238">MNKHKIAWIALAVGIVVVLMLTWLVGVSPRLTHIKEADAQTAQIEESNKKTRDQIETLRMASETIGLQKDRLRQLQRQIPDGYNQNEFIDSLNAAADGAGVSIQSVTFDEATTAEVPSEMQGTIKAGRLVQVPVSITANGSYDAMRGFVQAVQGINRIAVPEDVTYTLDKGGDATKNNVTINCKIWSLLLNNDTVEDENVTKQ</sequence>
<dbReference type="EMBL" id="NAQF01000002">
    <property type="protein sequence ID" value="OQM58111.1"/>
    <property type="molecule type" value="Genomic_DNA"/>
</dbReference>
<feature type="coiled-coil region" evidence="1">
    <location>
        <begin position="34"/>
        <end position="78"/>
    </location>
</feature>
<dbReference type="InterPro" id="IPR014717">
    <property type="entry name" value="Transl_elong_EF1B/ribsomal_bS6"/>
</dbReference>
<dbReference type="EMBL" id="MAXD01000002">
    <property type="protein sequence ID" value="OFA35411.1"/>
    <property type="molecule type" value="Genomic_DNA"/>
</dbReference>
<evidence type="ECO:0000313" key="9">
    <source>
        <dbReference type="EMBL" id="MCQ4792862.1"/>
    </source>
</evidence>
<dbReference type="Proteomes" id="UP000285462">
    <property type="component" value="Unassembled WGS sequence"/>
</dbReference>
<dbReference type="EMBL" id="WDFR01000002">
    <property type="protein sequence ID" value="KAB6030421.1"/>
    <property type="molecule type" value="Genomic_DNA"/>
</dbReference>
<dbReference type="Proteomes" id="UP000470200">
    <property type="component" value="Unassembled WGS sequence"/>
</dbReference>
<evidence type="ECO:0000256" key="2">
    <source>
        <dbReference type="SAM" id="Phobius"/>
    </source>
</evidence>
<dbReference type="Proteomes" id="UP000437631">
    <property type="component" value="Unassembled WGS sequence"/>
</dbReference>
<evidence type="ECO:0000256" key="1">
    <source>
        <dbReference type="SAM" id="Coils"/>
    </source>
</evidence>
<dbReference type="EMBL" id="AP028457">
    <property type="protein sequence ID" value="BEK83489.1"/>
    <property type="molecule type" value="Genomic_DNA"/>
</dbReference>
<dbReference type="Proteomes" id="UP000095647">
    <property type="component" value="Unassembled WGS sequence"/>
</dbReference>
<dbReference type="RefSeq" id="WP_003810858.1">
    <property type="nucleotide sequence ID" value="NZ_AP028457.1"/>
</dbReference>
<dbReference type="Proteomes" id="UP000193377">
    <property type="component" value="Unassembled WGS sequence"/>
</dbReference>
<keyword evidence="1" id="KW-0175">Coiled coil</keyword>